<reference evidence="1" key="1">
    <citation type="submission" date="2020-05" db="EMBL/GenBank/DDBJ databases">
        <title>Large-scale comparative analyses of tick genomes elucidate their genetic diversity and vector capacities.</title>
        <authorList>
            <person name="Jia N."/>
            <person name="Wang J."/>
            <person name="Shi W."/>
            <person name="Du L."/>
            <person name="Sun Y."/>
            <person name="Zhan W."/>
            <person name="Jiang J."/>
            <person name="Wang Q."/>
            <person name="Zhang B."/>
            <person name="Ji P."/>
            <person name="Sakyi L.B."/>
            <person name="Cui X."/>
            <person name="Yuan T."/>
            <person name="Jiang B."/>
            <person name="Yang W."/>
            <person name="Lam T.T.-Y."/>
            <person name="Chang Q."/>
            <person name="Ding S."/>
            <person name="Wang X."/>
            <person name="Zhu J."/>
            <person name="Ruan X."/>
            <person name="Zhao L."/>
            <person name="Wei J."/>
            <person name="Que T."/>
            <person name="Du C."/>
            <person name="Cheng J."/>
            <person name="Dai P."/>
            <person name="Han X."/>
            <person name="Huang E."/>
            <person name="Gao Y."/>
            <person name="Liu J."/>
            <person name="Shao H."/>
            <person name="Ye R."/>
            <person name="Li L."/>
            <person name="Wei W."/>
            <person name="Wang X."/>
            <person name="Wang C."/>
            <person name="Yang T."/>
            <person name="Huo Q."/>
            <person name="Li W."/>
            <person name="Guo W."/>
            <person name="Chen H."/>
            <person name="Zhou L."/>
            <person name="Ni X."/>
            <person name="Tian J."/>
            <person name="Zhou Y."/>
            <person name="Sheng Y."/>
            <person name="Liu T."/>
            <person name="Pan Y."/>
            <person name="Xia L."/>
            <person name="Li J."/>
            <person name="Zhao F."/>
            <person name="Cao W."/>
        </authorList>
    </citation>
    <scope>NUCLEOTIDE SEQUENCE</scope>
    <source>
        <strain evidence="1">Dsil-2018</strain>
    </source>
</reference>
<comment type="caution">
    <text evidence="1">The sequence shown here is derived from an EMBL/GenBank/DDBJ whole genome shotgun (WGS) entry which is preliminary data.</text>
</comment>
<protein>
    <submittedName>
        <fullName evidence="1">Uncharacterized protein</fullName>
    </submittedName>
</protein>
<evidence type="ECO:0000313" key="1">
    <source>
        <dbReference type="EMBL" id="KAH7974232.1"/>
    </source>
</evidence>
<proteinExistence type="predicted"/>
<evidence type="ECO:0000313" key="2">
    <source>
        <dbReference type="Proteomes" id="UP000821865"/>
    </source>
</evidence>
<dbReference type="Proteomes" id="UP000821865">
    <property type="component" value="Chromosome 10"/>
</dbReference>
<keyword evidence="2" id="KW-1185">Reference proteome</keyword>
<sequence>MPHDPQRLQTGGKELRQRKDWHNGGTHSVPTGRPRQEDSNQVVLGARRSGLGEECQAQRNGTRPSSRTNLPRPRQRPPAVVQRQRQDDLL</sequence>
<dbReference type="EMBL" id="CM023479">
    <property type="protein sequence ID" value="KAH7974232.1"/>
    <property type="molecule type" value="Genomic_DNA"/>
</dbReference>
<name>A0ACB8DNX5_DERSI</name>
<organism evidence="1 2">
    <name type="scientific">Dermacentor silvarum</name>
    <name type="common">Tick</name>
    <dbReference type="NCBI Taxonomy" id="543639"/>
    <lineage>
        <taxon>Eukaryota</taxon>
        <taxon>Metazoa</taxon>
        <taxon>Ecdysozoa</taxon>
        <taxon>Arthropoda</taxon>
        <taxon>Chelicerata</taxon>
        <taxon>Arachnida</taxon>
        <taxon>Acari</taxon>
        <taxon>Parasitiformes</taxon>
        <taxon>Ixodida</taxon>
        <taxon>Ixodoidea</taxon>
        <taxon>Ixodidae</taxon>
        <taxon>Rhipicephalinae</taxon>
        <taxon>Dermacentor</taxon>
    </lineage>
</organism>
<gene>
    <name evidence="1" type="ORF">HPB49_012347</name>
</gene>
<accession>A0ACB8DNX5</accession>